<dbReference type="EMBL" id="CAJNON010000039">
    <property type="protein sequence ID" value="CAF0846967.1"/>
    <property type="molecule type" value="Genomic_DNA"/>
</dbReference>
<name>A0A813VXV1_9BILA</name>
<dbReference type="Gene3D" id="1.25.40.10">
    <property type="entry name" value="Tetratricopeptide repeat domain"/>
    <property type="match status" value="2"/>
</dbReference>
<dbReference type="Proteomes" id="UP000663891">
    <property type="component" value="Unassembled WGS sequence"/>
</dbReference>
<evidence type="ECO:0000313" key="5">
    <source>
        <dbReference type="EMBL" id="CAF0846967.1"/>
    </source>
</evidence>
<dbReference type="Gene3D" id="3.90.176.10">
    <property type="entry name" value="Toxin ADP-ribosyltransferase, Chain A, domain 1"/>
    <property type="match status" value="1"/>
</dbReference>
<dbReference type="GO" id="GO:0005576">
    <property type="term" value="C:extracellular region"/>
    <property type="evidence" value="ECO:0007669"/>
    <property type="project" value="InterPro"/>
</dbReference>
<reference evidence="5" key="1">
    <citation type="submission" date="2021-02" db="EMBL/GenBank/DDBJ databases">
        <authorList>
            <person name="Nowell W R."/>
        </authorList>
    </citation>
    <scope>NUCLEOTIDE SEQUENCE</scope>
</reference>
<dbReference type="SMART" id="SM00028">
    <property type="entry name" value="TPR"/>
    <property type="match status" value="6"/>
</dbReference>
<organism evidence="5 6">
    <name type="scientific">Adineta steineri</name>
    <dbReference type="NCBI Taxonomy" id="433720"/>
    <lineage>
        <taxon>Eukaryota</taxon>
        <taxon>Metazoa</taxon>
        <taxon>Spiralia</taxon>
        <taxon>Gnathifera</taxon>
        <taxon>Rotifera</taxon>
        <taxon>Eurotatoria</taxon>
        <taxon>Bdelloidea</taxon>
        <taxon>Adinetida</taxon>
        <taxon>Adinetidae</taxon>
        <taxon>Adineta</taxon>
    </lineage>
</organism>
<feature type="repeat" description="TPR" evidence="3">
    <location>
        <begin position="474"/>
        <end position="507"/>
    </location>
</feature>
<accession>A0A813VXV1</accession>
<proteinExistence type="predicted"/>
<comment type="caution">
    <text evidence="5">The sequence shown here is derived from an EMBL/GenBank/DDBJ whole genome shotgun (WGS) entry which is preliminary data.</text>
</comment>
<evidence type="ECO:0000256" key="2">
    <source>
        <dbReference type="ARBA" id="ARBA00022803"/>
    </source>
</evidence>
<dbReference type="AlphaFoldDB" id="A0A813VXV1"/>
<dbReference type="SUPFAM" id="SSF48452">
    <property type="entry name" value="TPR-like"/>
    <property type="match status" value="1"/>
</dbReference>
<dbReference type="InterPro" id="IPR003540">
    <property type="entry name" value="ADP-ribosyltransferase"/>
</dbReference>
<keyword evidence="1" id="KW-0677">Repeat</keyword>
<feature type="repeat" description="TPR" evidence="3">
    <location>
        <begin position="600"/>
        <end position="633"/>
    </location>
</feature>
<dbReference type="Pfam" id="PF13181">
    <property type="entry name" value="TPR_8"/>
    <property type="match status" value="1"/>
</dbReference>
<sequence>MHRRMKIKRIFNRIIGRDPDSLDSASTLQSDQESYGRSVQNFCLIWLDKTSGNTNDMGCINTIEQLQYIVNEIQTFTDIDKCVAFINDMADERIFMISSGVLGQTIVPIIHDKRQISAIYIFCGNKTVHEQWTQQWPKVKGVFTDISPICDSLKQAAEDCDQNSVSMSFAKTSDGTSNKNLNELDQSFMYTLILKEILLTIDFEQECFNDFLTYCRKHFANNNIELRHIDKIENEYQDHQPVWWYTYNCFLYSMLNRALRTMEIDLIIKLGFFIRDLHQHIAKLHSEQYSDHHQSKTFTVYRGQGLSQTDFDQLKKENGGLLSFHSFLSTSKDRDVSLGFARRSIETSHLIGILFVMKIDPSKSSTPFAKIHEDITAFRKEEEILFSMHAIFRIGSMKQIDKNNDRLWQVELTLTSDNDPQLCDLTEYIRKETFSGHKGWYRLGALLIKLDQYDKAEQLYNLLLTKVTKPGEEAHLNHMIGIIKSGQGQYEEAIHRYEKAIEVNRERTSPDSSALAASYNGLGSVYSSMNDYPKAHSYYEKALIINQKTLPSNHPDLATSYNNMGGVHESMEEYTKALSYYKKALEIYKETLPWNHPTLADCYNNIGSLYEHLGKYSKALSCHEKALYIRQRTLPSDHHDLACSIAQIGMVTFHTGNRSKAIEYCERALKILEQSLLSDHPDVELYKNNLEYVKNEPMAAL</sequence>
<gene>
    <name evidence="5" type="ORF">VCS650_LOCUS6454</name>
</gene>
<dbReference type="PROSITE" id="PS50293">
    <property type="entry name" value="TPR_REGION"/>
    <property type="match status" value="1"/>
</dbReference>
<dbReference type="InterPro" id="IPR011990">
    <property type="entry name" value="TPR-like_helical_dom_sf"/>
</dbReference>
<dbReference type="Pfam" id="PF13374">
    <property type="entry name" value="TPR_10"/>
    <property type="match status" value="1"/>
</dbReference>
<dbReference type="PROSITE" id="PS50005">
    <property type="entry name" value="TPR"/>
    <property type="match status" value="4"/>
</dbReference>
<protein>
    <recommendedName>
        <fullName evidence="4">ADP ribosyltransferase domain-containing protein</fullName>
    </recommendedName>
</protein>
<evidence type="ECO:0000259" key="4">
    <source>
        <dbReference type="Pfam" id="PF03496"/>
    </source>
</evidence>
<feature type="repeat" description="TPR" evidence="3">
    <location>
        <begin position="558"/>
        <end position="591"/>
    </location>
</feature>
<dbReference type="SUPFAM" id="SSF56399">
    <property type="entry name" value="ADP-ribosylation"/>
    <property type="match status" value="1"/>
</dbReference>
<dbReference type="PANTHER" id="PTHR45641:SF19">
    <property type="entry name" value="NEPHROCYSTIN-3"/>
    <property type="match status" value="1"/>
</dbReference>
<evidence type="ECO:0000313" key="6">
    <source>
        <dbReference type="Proteomes" id="UP000663891"/>
    </source>
</evidence>
<dbReference type="PANTHER" id="PTHR45641">
    <property type="entry name" value="TETRATRICOPEPTIDE REPEAT PROTEIN (AFU_ORTHOLOGUE AFUA_6G03870)"/>
    <property type="match status" value="1"/>
</dbReference>
<dbReference type="Pfam" id="PF03496">
    <property type="entry name" value="ADPrib_exo_Tox"/>
    <property type="match status" value="1"/>
</dbReference>
<dbReference type="OrthoDB" id="5986190at2759"/>
<evidence type="ECO:0000256" key="1">
    <source>
        <dbReference type="ARBA" id="ARBA00022737"/>
    </source>
</evidence>
<dbReference type="PROSITE" id="PS51996">
    <property type="entry name" value="TR_MART"/>
    <property type="match status" value="1"/>
</dbReference>
<feature type="domain" description="ADP ribosyltransferase" evidence="4">
    <location>
        <begin position="245"/>
        <end position="411"/>
    </location>
</feature>
<keyword evidence="2 3" id="KW-0802">TPR repeat</keyword>
<evidence type="ECO:0000256" key="3">
    <source>
        <dbReference type="PROSITE-ProRule" id="PRU00339"/>
    </source>
</evidence>
<dbReference type="InterPro" id="IPR019734">
    <property type="entry name" value="TPR_rpt"/>
</dbReference>
<dbReference type="Pfam" id="PF13424">
    <property type="entry name" value="TPR_12"/>
    <property type="match status" value="2"/>
</dbReference>
<feature type="repeat" description="TPR" evidence="3">
    <location>
        <begin position="516"/>
        <end position="549"/>
    </location>
</feature>